<dbReference type="InterPro" id="IPR016039">
    <property type="entry name" value="Thiolase-like"/>
</dbReference>
<evidence type="ECO:0000256" key="8">
    <source>
        <dbReference type="ARBA" id="ARBA00023160"/>
    </source>
</evidence>
<dbReference type="Gene3D" id="3.40.47.10">
    <property type="match status" value="1"/>
</dbReference>
<dbReference type="GO" id="GO:0006633">
    <property type="term" value="P:fatty acid biosynthetic process"/>
    <property type="evidence" value="ECO:0007669"/>
    <property type="project" value="UniProtKB-KW"/>
</dbReference>
<evidence type="ECO:0000259" key="11">
    <source>
        <dbReference type="Pfam" id="PF08545"/>
    </source>
</evidence>
<dbReference type="NCBIfam" id="NF006829">
    <property type="entry name" value="PRK09352.1"/>
    <property type="match status" value="1"/>
</dbReference>
<keyword evidence="3" id="KW-0963">Cytoplasm</keyword>
<keyword evidence="6" id="KW-0276">Fatty acid metabolism</keyword>
<accession>C2EGG4</accession>
<evidence type="ECO:0000256" key="4">
    <source>
        <dbReference type="ARBA" id="ARBA00022516"/>
    </source>
</evidence>
<evidence type="ECO:0000256" key="1">
    <source>
        <dbReference type="ARBA" id="ARBA00005189"/>
    </source>
</evidence>
<feature type="domain" description="Beta-ketoacyl-[acyl-carrier-protein] synthase III C-terminal" evidence="10">
    <location>
        <begin position="246"/>
        <end position="332"/>
    </location>
</feature>
<organism evidence="12 13">
    <name type="scientific">Ligilactobacillus salivarius DSM 20555 = ATCC 11741</name>
    <dbReference type="NCBI Taxonomy" id="1423799"/>
    <lineage>
        <taxon>Bacteria</taxon>
        <taxon>Bacillati</taxon>
        <taxon>Bacillota</taxon>
        <taxon>Bacilli</taxon>
        <taxon>Lactobacillales</taxon>
        <taxon>Lactobacillaceae</taxon>
        <taxon>Ligilactobacillus</taxon>
    </lineage>
</organism>
<comment type="caution">
    <text evidence="12">The sequence shown here is derived from an EMBL/GenBank/DDBJ whole genome shotgun (WGS) entry which is preliminary data.</text>
</comment>
<evidence type="ECO:0000256" key="6">
    <source>
        <dbReference type="ARBA" id="ARBA00022832"/>
    </source>
</evidence>
<dbReference type="PANTHER" id="PTHR34069">
    <property type="entry name" value="3-OXOACYL-[ACYL-CARRIER-PROTEIN] SYNTHASE 3"/>
    <property type="match status" value="1"/>
</dbReference>
<dbReference type="GO" id="GO:0004315">
    <property type="term" value="F:3-oxoacyl-[acyl-carrier-protein] synthase activity"/>
    <property type="evidence" value="ECO:0007669"/>
    <property type="project" value="InterPro"/>
</dbReference>
<dbReference type="SUPFAM" id="SSF53901">
    <property type="entry name" value="Thiolase-like"/>
    <property type="match status" value="1"/>
</dbReference>
<dbReference type="InterPro" id="IPR013747">
    <property type="entry name" value="ACP_syn_III_C"/>
</dbReference>
<evidence type="ECO:0000256" key="9">
    <source>
        <dbReference type="ARBA" id="ARBA00023315"/>
    </source>
</evidence>
<gene>
    <name evidence="12" type="primary">fabHA</name>
    <name evidence="12" type="ORF">HMPREF0545_0736</name>
</gene>
<keyword evidence="4" id="KW-0444">Lipid biosynthesis</keyword>
<evidence type="ECO:0000256" key="2">
    <source>
        <dbReference type="ARBA" id="ARBA00008642"/>
    </source>
</evidence>
<dbReference type="Pfam" id="PF08541">
    <property type="entry name" value="ACP_syn_III_C"/>
    <property type="match status" value="1"/>
</dbReference>
<dbReference type="EC" id="2.3.1.180" evidence="12"/>
<dbReference type="CDD" id="cd00830">
    <property type="entry name" value="KAS_III"/>
    <property type="match status" value="1"/>
</dbReference>
<dbReference type="Pfam" id="PF08545">
    <property type="entry name" value="ACP_syn_III"/>
    <property type="match status" value="1"/>
</dbReference>
<keyword evidence="7" id="KW-0443">Lipid metabolism</keyword>
<keyword evidence="5 12" id="KW-0808">Transferase</keyword>
<evidence type="ECO:0000256" key="3">
    <source>
        <dbReference type="ARBA" id="ARBA00022490"/>
    </source>
</evidence>
<evidence type="ECO:0000259" key="10">
    <source>
        <dbReference type="Pfam" id="PF08541"/>
    </source>
</evidence>
<dbReference type="InterPro" id="IPR004655">
    <property type="entry name" value="FabH"/>
</dbReference>
<dbReference type="AlphaFoldDB" id="C2EGG4"/>
<dbReference type="EMBL" id="ACGT01000004">
    <property type="protein sequence ID" value="EEJ74532.1"/>
    <property type="molecule type" value="Genomic_DNA"/>
</dbReference>
<evidence type="ECO:0000313" key="12">
    <source>
        <dbReference type="EMBL" id="EEJ74532.1"/>
    </source>
</evidence>
<dbReference type="GO" id="GO:0033818">
    <property type="term" value="F:beta-ketoacyl-acyl-carrier-protein synthase III activity"/>
    <property type="evidence" value="ECO:0007669"/>
    <property type="project" value="UniProtKB-EC"/>
</dbReference>
<keyword evidence="9 12" id="KW-0012">Acyltransferase</keyword>
<dbReference type="Proteomes" id="UP000003531">
    <property type="component" value="Unassembled WGS sequence"/>
</dbReference>
<dbReference type="GO" id="GO:0044550">
    <property type="term" value="P:secondary metabolite biosynthetic process"/>
    <property type="evidence" value="ECO:0007669"/>
    <property type="project" value="TreeGrafter"/>
</dbReference>
<sequence length="335" mass="37040">MTKNKVRFFMNKGIKMVSIAGYLPDNVVTNDDLSKIMKTSDEWIQSHTGIKQRYYAFNENTSDLATEVGKKLLERANLKPEDIDLLIVSTISPDAITPSTAAIVEKKLNLKSAFAFDISAACAGFIYALSTAHKFLVSGLYRRAMVISAETNSKMMDFKDRTSAVFFGDGAAGIIVEATDDEKENIYLSEKLVTVGNEEVIHSGRIAPLKEISSDNYPSMDAFYQNGREVYNFVTTDIVKHIKEFLETNKVNSKDLSYVVTHQANLRLIEIISKEIEVPLNRVATDVKECGNTSSVGIPLALTRKFEDENITGKVLLTGFGAGLAYGSILLEFGE</sequence>
<proteinExistence type="inferred from homology"/>
<comment type="pathway">
    <text evidence="1">Lipid metabolism.</text>
</comment>
<feature type="domain" description="Beta-ketoacyl-[acyl-carrier-protein] synthase III N-terminal" evidence="11">
    <location>
        <begin position="116"/>
        <end position="186"/>
    </location>
</feature>
<dbReference type="PANTHER" id="PTHR34069:SF2">
    <property type="entry name" value="BETA-KETOACYL-[ACYL-CARRIER-PROTEIN] SYNTHASE III"/>
    <property type="match status" value="1"/>
</dbReference>
<dbReference type="HOGENOM" id="CLU_039592_4_1_9"/>
<comment type="similarity">
    <text evidence="2">Belongs to the thiolase-like superfamily. FabH family.</text>
</comment>
<dbReference type="InterPro" id="IPR013751">
    <property type="entry name" value="ACP_syn_III_N"/>
</dbReference>
<reference evidence="12 13" key="1">
    <citation type="submission" date="2009-01" db="EMBL/GenBank/DDBJ databases">
        <authorList>
            <person name="Qin X."/>
            <person name="Bachman B."/>
            <person name="Battles P."/>
            <person name="Bell A."/>
            <person name="Bess C."/>
            <person name="Bickham C."/>
            <person name="Chaboub L."/>
            <person name="Chen D."/>
            <person name="Coyle M."/>
            <person name="Deiros D.R."/>
            <person name="Dinh H."/>
            <person name="Forbes L."/>
            <person name="Fowler G."/>
            <person name="Francisco L."/>
            <person name="Fu Q."/>
            <person name="Gubbala S."/>
            <person name="Hale W."/>
            <person name="Han Y."/>
            <person name="Hemphill L."/>
            <person name="Highlander S.K."/>
            <person name="Hirani K."/>
            <person name="Hogues M."/>
            <person name="Jackson L."/>
            <person name="Jakkamsetti A."/>
            <person name="Javaid M."/>
            <person name="Jiang H."/>
            <person name="Korchina V."/>
            <person name="Kovar C."/>
            <person name="Lara F."/>
            <person name="Lee S."/>
            <person name="Mata R."/>
            <person name="Mathew T."/>
            <person name="Moen C."/>
            <person name="Morales K."/>
            <person name="Munidasa M."/>
            <person name="Nazareth L."/>
            <person name="Ngo R."/>
            <person name="Nguyen L."/>
            <person name="Okwuonu G."/>
            <person name="Ongeri F."/>
            <person name="Patil S."/>
            <person name="Petrosino J."/>
            <person name="Pham C."/>
            <person name="Pham P."/>
            <person name="Pu L.-L."/>
            <person name="Puazo M."/>
            <person name="Raj R."/>
            <person name="Reid J."/>
            <person name="Rouhana J."/>
            <person name="Saada N."/>
            <person name="Shang Y."/>
            <person name="Simmons D."/>
            <person name="Thornton R."/>
            <person name="Warren J."/>
            <person name="Weissenberger G."/>
            <person name="Zhang J."/>
            <person name="Zhang L."/>
            <person name="Zhou C."/>
            <person name="Zhu D."/>
            <person name="Muzny D."/>
            <person name="Worley K."/>
            <person name="Gibbs R."/>
        </authorList>
    </citation>
    <scope>NUCLEOTIDE SEQUENCE [LARGE SCALE GENOMIC DNA]</scope>
    <source>
        <strain evidence="12 13">ATCC 11741</strain>
    </source>
</reference>
<dbReference type="NCBIfam" id="TIGR00747">
    <property type="entry name" value="fabH"/>
    <property type="match status" value="1"/>
</dbReference>
<evidence type="ECO:0000256" key="5">
    <source>
        <dbReference type="ARBA" id="ARBA00022679"/>
    </source>
</evidence>
<keyword evidence="8" id="KW-0275">Fatty acid biosynthesis</keyword>
<evidence type="ECO:0000256" key="7">
    <source>
        <dbReference type="ARBA" id="ARBA00023098"/>
    </source>
</evidence>
<protein>
    <submittedName>
        <fullName evidence="12">Beta-ketoacyl-acyl-carrier-protein synthase III</fullName>
        <ecNumber evidence="12">2.3.1.180</ecNumber>
    </submittedName>
</protein>
<name>C2EGG4_9LACO</name>
<evidence type="ECO:0000313" key="13">
    <source>
        <dbReference type="Proteomes" id="UP000003531"/>
    </source>
</evidence>